<feature type="domain" description="IrrE N-terminal-like" evidence="1">
    <location>
        <begin position="22"/>
        <end position="112"/>
    </location>
</feature>
<dbReference type="Proteomes" id="UP000013523">
    <property type="component" value="Chromosome"/>
</dbReference>
<proteinExistence type="predicted"/>
<dbReference type="PANTHER" id="PTHR43236:SF1">
    <property type="entry name" value="BLL7220 PROTEIN"/>
    <property type="match status" value="1"/>
</dbReference>
<protein>
    <submittedName>
        <fullName evidence="2">Putative Zn peptidase</fullName>
    </submittedName>
</protein>
<dbReference type="EMBL" id="CP003261">
    <property type="protein sequence ID" value="AGK98338.1"/>
    <property type="molecule type" value="Genomic_DNA"/>
</dbReference>
<evidence type="ECO:0000313" key="2">
    <source>
        <dbReference type="EMBL" id="AGK98338.1"/>
    </source>
</evidence>
<accession>R4K6Z6</accession>
<reference evidence="2 3" key="1">
    <citation type="submission" date="2012-01" db="EMBL/GenBank/DDBJ databases">
        <title>Complete sequence of chromosome of Clostridium pasteurianum BC1.</title>
        <authorList>
            <consortium name="US DOE Joint Genome Institute"/>
            <person name="Lucas S."/>
            <person name="Han J."/>
            <person name="Lapidus A."/>
            <person name="Cheng J.-F."/>
            <person name="Goodwin L."/>
            <person name="Pitluck S."/>
            <person name="Peters L."/>
            <person name="Mikhailova N."/>
            <person name="Teshima H."/>
            <person name="Detter J.C."/>
            <person name="Han C."/>
            <person name="Tapia R."/>
            <person name="Land M."/>
            <person name="Hauser L."/>
            <person name="Kyrpides N."/>
            <person name="Ivanova N."/>
            <person name="Pagani I."/>
            <person name="Dunn J."/>
            <person name="Taghavi S."/>
            <person name="Francis A."/>
            <person name="van der Lelie D."/>
            <person name="Woyke T."/>
        </authorList>
    </citation>
    <scope>NUCLEOTIDE SEQUENCE [LARGE SCALE GENOMIC DNA]</scope>
    <source>
        <strain evidence="2 3">BC1</strain>
    </source>
</reference>
<dbReference type="RefSeq" id="WP_015616621.1">
    <property type="nucleotide sequence ID" value="NC_021182.1"/>
</dbReference>
<evidence type="ECO:0000313" key="3">
    <source>
        <dbReference type="Proteomes" id="UP000013523"/>
    </source>
</evidence>
<keyword evidence="3" id="KW-1185">Reference proteome</keyword>
<name>R4K6Z6_CLOPA</name>
<gene>
    <name evidence="2" type="ORF">Clopa_3553</name>
</gene>
<dbReference type="KEGG" id="cpas:Clopa_3553"/>
<dbReference type="PATRIC" id="fig|86416.3.peg.3553"/>
<dbReference type="eggNOG" id="COG2856">
    <property type="taxonomic scope" value="Bacteria"/>
</dbReference>
<dbReference type="InterPro" id="IPR010359">
    <property type="entry name" value="IrrE_HExxH"/>
</dbReference>
<dbReference type="OrthoDB" id="9816277at2"/>
<evidence type="ECO:0000259" key="1">
    <source>
        <dbReference type="Pfam" id="PF06114"/>
    </source>
</evidence>
<dbReference type="STRING" id="86416.Clopa_3553"/>
<dbReference type="Gene3D" id="1.10.10.2910">
    <property type="match status" value="1"/>
</dbReference>
<dbReference type="Pfam" id="PF06114">
    <property type="entry name" value="Peptidase_M78"/>
    <property type="match status" value="1"/>
</dbReference>
<dbReference type="HOGENOM" id="CLU_122894_1_1_9"/>
<dbReference type="PANTHER" id="PTHR43236">
    <property type="entry name" value="ANTITOXIN HIGA1"/>
    <property type="match status" value="1"/>
</dbReference>
<dbReference type="AlphaFoldDB" id="R4K6Z6"/>
<sequence length="145" mass="17020">MIKDIVQGVIDLYMTRDPFELCNCLDIESMLNDLGDEIKGFFQRTPDGYEIIHINTRLSEEERRYICAHELGHAILHTNMSIGFFIENKLQIRNKYEIEADRFAAELLIEDNLDSKEFSQLNVEQISRCLCVPEKLIIYKFNLDI</sequence>
<dbReference type="InterPro" id="IPR052345">
    <property type="entry name" value="Rad_response_metalloprotease"/>
</dbReference>
<organism evidence="2 3">
    <name type="scientific">Clostridium pasteurianum BC1</name>
    <dbReference type="NCBI Taxonomy" id="86416"/>
    <lineage>
        <taxon>Bacteria</taxon>
        <taxon>Bacillati</taxon>
        <taxon>Bacillota</taxon>
        <taxon>Clostridia</taxon>
        <taxon>Eubacteriales</taxon>
        <taxon>Clostridiaceae</taxon>
        <taxon>Clostridium</taxon>
    </lineage>
</organism>